<dbReference type="STRING" id="551991.SAMN05192529_105179"/>
<accession>A0A1H3XHX2</accession>
<proteinExistence type="predicted"/>
<protein>
    <recommendedName>
        <fullName evidence="3">Copper chaperone CopZ</fullName>
    </recommendedName>
</protein>
<dbReference type="EMBL" id="FNQY01000005">
    <property type="protein sequence ID" value="SDZ98949.1"/>
    <property type="molecule type" value="Genomic_DNA"/>
</dbReference>
<evidence type="ECO:0000313" key="2">
    <source>
        <dbReference type="Proteomes" id="UP000199041"/>
    </source>
</evidence>
<dbReference type="Gene3D" id="3.30.70.100">
    <property type="match status" value="1"/>
</dbReference>
<dbReference type="RefSeq" id="WP_091395327.1">
    <property type="nucleotide sequence ID" value="NZ_FNQY01000005.1"/>
</dbReference>
<sequence length="74" mass="8356">MTTYQFKTNINCSGCIEKVTPFMQQIPQLLSWQVDTKNPQKILTVTAPDQLKINELVTAKVREAGFTIIALTEN</sequence>
<dbReference type="AlphaFoldDB" id="A0A1H3XHX2"/>
<dbReference type="InterPro" id="IPR036163">
    <property type="entry name" value="HMA_dom_sf"/>
</dbReference>
<reference evidence="1 2" key="1">
    <citation type="submission" date="2016-10" db="EMBL/GenBank/DDBJ databases">
        <authorList>
            <person name="de Groot N.N."/>
        </authorList>
    </citation>
    <scope>NUCLEOTIDE SEQUENCE [LARGE SCALE GENOMIC DNA]</scope>
    <source>
        <strain evidence="1 2">Vu-144</strain>
    </source>
</reference>
<evidence type="ECO:0008006" key="3">
    <source>
        <dbReference type="Google" id="ProtNLM"/>
    </source>
</evidence>
<dbReference type="OrthoDB" id="677920at2"/>
<dbReference type="Proteomes" id="UP000199041">
    <property type="component" value="Unassembled WGS sequence"/>
</dbReference>
<gene>
    <name evidence="1" type="ORF">SAMN05192529_105179</name>
</gene>
<evidence type="ECO:0000313" key="1">
    <source>
        <dbReference type="EMBL" id="SDZ98949.1"/>
    </source>
</evidence>
<organism evidence="1 2">
    <name type="scientific">Arachidicoccus rhizosphaerae</name>
    <dbReference type="NCBI Taxonomy" id="551991"/>
    <lineage>
        <taxon>Bacteria</taxon>
        <taxon>Pseudomonadati</taxon>
        <taxon>Bacteroidota</taxon>
        <taxon>Chitinophagia</taxon>
        <taxon>Chitinophagales</taxon>
        <taxon>Chitinophagaceae</taxon>
        <taxon>Arachidicoccus</taxon>
    </lineage>
</organism>
<keyword evidence="2" id="KW-1185">Reference proteome</keyword>
<name>A0A1H3XHX2_9BACT</name>
<dbReference type="GO" id="GO:0046872">
    <property type="term" value="F:metal ion binding"/>
    <property type="evidence" value="ECO:0007669"/>
    <property type="project" value="InterPro"/>
</dbReference>
<dbReference type="SUPFAM" id="SSF55008">
    <property type="entry name" value="HMA, heavy metal-associated domain"/>
    <property type="match status" value="1"/>
</dbReference>